<keyword evidence="2" id="KW-1185">Reference proteome</keyword>
<evidence type="ECO:0000313" key="1">
    <source>
        <dbReference type="EMBL" id="KAJ0090477.1"/>
    </source>
</evidence>
<name>A0ACC1AV01_9ROSI</name>
<gene>
    <name evidence="1" type="ORF">Patl1_14532</name>
</gene>
<protein>
    <submittedName>
        <fullName evidence="1">Uncharacterized protein</fullName>
    </submittedName>
</protein>
<reference evidence="2" key="1">
    <citation type="journal article" date="2023" name="G3 (Bethesda)">
        <title>Genome assembly and association tests identify interacting loci associated with vigor, precocity, and sex in interspecific pistachio rootstocks.</title>
        <authorList>
            <person name="Palmer W."/>
            <person name="Jacygrad E."/>
            <person name="Sagayaradj S."/>
            <person name="Cavanaugh K."/>
            <person name="Han R."/>
            <person name="Bertier L."/>
            <person name="Beede B."/>
            <person name="Kafkas S."/>
            <person name="Golino D."/>
            <person name="Preece J."/>
            <person name="Michelmore R."/>
        </authorList>
    </citation>
    <scope>NUCLEOTIDE SEQUENCE [LARGE SCALE GENOMIC DNA]</scope>
</reference>
<dbReference type="Proteomes" id="UP001164250">
    <property type="component" value="Chromosome 8"/>
</dbReference>
<sequence length="205" mass="23751">MQMNRNSKSSASNDESIKLAIAISFLRSKLRLVQNQSTQPSSKSEALRWKRKCYFFDNLGKLSPKIDGDASHRRFNGVLRRRFLKQVRLKERRRRRTGDRDSTRWRRFTASLKNLLSEGKSNEAIEGIISSLIMRLVKRMYSPLKQDGADLESLHIDDDSQFCIQHLIHKLASEAYIGQRVKFSVSQYARVHVSNLSTSVMYLLS</sequence>
<comment type="caution">
    <text evidence="1">The sequence shown here is derived from an EMBL/GenBank/DDBJ whole genome shotgun (WGS) entry which is preliminary data.</text>
</comment>
<accession>A0ACC1AV01</accession>
<organism evidence="1 2">
    <name type="scientific">Pistacia atlantica</name>
    <dbReference type="NCBI Taxonomy" id="434234"/>
    <lineage>
        <taxon>Eukaryota</taxon>
        <taxon>Viridiplantae</taxon>
        <taxon>Streptophyta</taxon>
        <taxon>Embryophyta</taxon>
        <taxon>Tracheophyta</taxon>
        <taxon>Spermatophyta</taxon>
        <taxon>Magnoliopsida</taxon>
        <taxon>eudicotyledons</taxon>
        <taxon>Gunneridae</taxon>
        <taxon>Pentapetalae</taxon>
        <taxon>rosids</taxon>
        <taxon>malvids</taxon>
        <taxon>Sapindales</taxon>
        <taxon>Anacardiaceae</taxon>
        <taxon>Pistacia</taxon>
    </lineage>
</organism>
<evidence type="ECO:0000313" key="2">
    <source>
        <dbReference type="Proteomes" id="UP001164250"/>
    </source>
</evidence>
<dbReference type="EMBL" id="CM047904">
    <property type="protein sequence ID" value="KAJ0090477.1"/>
    <property type="molecule type" value="Genomic_DNA"/>
</dbReference>
<proteinExistence type="predicted"/>